<feature type="coiled-coil region" evidence="1">
    <location>
        <begin position="173"/>
        <end position="200"/>
    </location>
</feature>
<evidence type="ECO:0000256" key="2">
    <source>
        <dbReference type="SAM" id="MobiDB-lite"/>
    </source>
</evidence>
<dbReference type="Proteomes" id="UP000691718">
    <property type="component" value="Unassembled WGS sequence"/>
</dbReference>
<dbReference type="AlphaFoldDB" id="A0A8S3XZY4"/>
<evidence type="ECO:0000313" key="4">
    <source>
        <dbReference type="Proteomes" id="UP000691718"/>
    </source>
</evidence>
<dbReference type="EMBL" id="CAJQZP010001468">
    <property type="protein sequence ID" value="CAG5049432.1"/>
    <property type="molecule type" value="Genomic_DNA"/>
</dbReference>
<protein>
    <submittedName>
        <fullName evidence="3">(apollo) hypothetical protein</fullName>
    </submittedName>
</protein>
<proteinExistence type="predicted"/>
<comment type="caution">
    <text evidence="3">The sequence shown here is derived from an EMBL/GenBank/DDBJ whole genome shotgun (WGS) entry which is preliminary data.</text>
</comment>
<dbReference type="OrthoDB" id="2194416at2759"/>
<name>A0A8S3XZY4_PARAO</name>
<reference evidence="3" key="1">
    <citation type="submission" date="2021-04" db="EMBL/GenBank/DDBJ databases">
        <authorList>
            <person name="Tunstrom K."/>
        </authorList>
    </citation>
    <scope>NUCLEOTIDE SEQUENCE</scope>
</reference>
<feature type="region of interest" description="Disordered" evidence="2">
    <location>
        <begin position="32"/>
        <end position="72"/>
    </location>
</feature>
<sequence length="288" mass="32696">MSLTSMSEGSSKMCKKNNRARVSPTRCEYSINNLHDNNNGRGDCGNAQYASRKSSDFPHSPNQAESGCREGSQPNVGDLFGSQPESLRYGFNSFYRRADSPPYYKLSTVGRATGQSSAIPAWRIRIEERKSKDRALIGRLICFRSGNNRQRIEHTVRMAFAGINGSFSQPDVMQKLTERIDDLKQRIAAWRKRIRRYTESSTRLNQNRLFQSDHKRLYESLERPMLIATGPAPNQADTVTFWRGLWSELVNQSEGPWTEVLVSQCASITPMDSVIIMLDSVQVATRWS</sequence>
<organism evidence="3 4">
    <name type="scientific">Parnassius apollo</name>
    <name type="common">Apollo butterfly</name>
    <name type="synonym">Papilio apollo</name>
    <dbReference type="NCBI Taxonomy" id="110799"/>
    <lineage>
        <taxon>Eukaryota</taxon>
        <taxon>Metazoa</taxon>
        <taxon>Ecdysozoa</taxon>
        <taxon>Arthropoda</taxon>
        <taxon>Hexapoda</taxon>
        <taxon>Insecta</taxon>
        <taxon>Pterygota</taxon>
        <taxon>Neoptera</taxon>
        <taxon>Endopterygota</taxon>
        <taxon>Lepidoptera</taxon>
        <taxon>Glossata</taxon>
        <taxon>Ditrysia</taxon>
        <taxon>Papilionoidea</taxon>
        <taxon>Papilionidae</taxon>
        <taxon>Parnassiinae</taxon>
        <taxon>Parnassini</taxon>
        <taxon>Parnassius</taxon>
        <taxon>Parnassius</taxon>
    </lineage>
</organism>
<keyword evidence="1" id="KW-0175">Coiled coil</keyword>
<evidence type="ECO:0000313" key="3">
    <source>
        <dbReference type="EMBL" id="CAG5049432.1"/>
    </source>
</evidence>
<gene>
    <name evidence="3" type="ORF">PAPOLLO_LOCUS24505</name>
</gene>
<evidence type="ECO:0000256" key="1">
    <source>
        <dbReference type="SAM" id="Coils"/>
    </source>
</evidence>
<keyword evidence="4" id="KW-1185">Reference proteome</keyword>
<accession>A0A8S3XZY4</accession>